<dbReference type="Pfam" id="PF05368">
    <property type="entry name" value="NmrA"/>
    <property type="match status" value="1"/>
</dbReference>
<dbReference type="EMBL" id="LJBN01000200">
    <property type="protein sequence ID" value="OOQ83280.1"/>
    <property type="molecule type" value="Genomic_DNA"/>
</dbReference>
<dbReference type="Gene3D" id="3.40.50.720">
    <property type="entry name" value="NAD(P)-binding Rossmann-like Domain"/>
    <property type="match status" value="1"/>
</dbReference>
<protein>
    <submittedName>
        <fullName evidence="4">Putative-like family protein</fullName>
    </submittedName>
</protein>
<keyword evidence="2" id="KW-0521">NADP</keyword>
<evidence type="ECO:0000313" key="5">
    <source>
        <dbReference type="Proteomes" id="UP000190744"/>
    </source>
</evidence>
<dbReference type="PANTHER" id="PTHR42748">
    <property type="entry name" value="NITROGEN METABOLITE REPRESSION PROTEIN NMRA FAMILY MEMBER"/>
    <property type="match status" value="1"/>
</dbReference>
<sequence length="330" mass="37070">MATKLIVVTGVTGIQGGSVARLFAQDPNWRVRGITRNPNKPSNASLREAGIELVAGDYDDVSSLDEAFTGAHAIFATTDFWQFVKDPQALAEAEKRGKQVNEIAFEREIQQGKNIVDAAAKHTSTLDRLVMSTLSNSKKWSNGEILWNLHFDGKAQYAEYLQQSYPLLAAKTSYFHIGVYLSNWWNPLQRPEKRADGTFVLHVAQGLGDKPIPWVHAQTDTGYLVKALLRAPPGTAILGCSRLIRYEDYWKLWATIKGVRLVVQVDKEFDAAGAPDWMAKEIYESKLYVSKYGWAGGDPNVKRPEEAGVEMDKLMDIERYMRETDYTGFM</sequence>
<dbReference type="InterPro" id="IPR036291">
    <property type="entry name" value="NAD(P)-bd_dom_sf"/>
</dbReference>
<comment type="similarity">
    <text evidence="1">Belongs to the NmrA-type oxidoreductase family.</text>
</comment>
<dbReference type="InterPro" id="IPR008030">
    <property type="entry name" value="NmrA-like"/>
</dbReference>
<evidence type="ECO:0000259" key="3">
    <source>
        <dbReference type="Pfam" id="PF05368"/>
    </source>
</evidence>
<dbReference type="Proteomes" id="UP000190744">
    <property type="component" value="Unassembled WGS sequence"/>
</dbReference>
<comment type="caution">
    <text evidence="4">The sequence shown here is derived from an EMBL/GenBank/DDBJ whole genome shotgun (WGS) entry which is preliminary data.</text>
</comment>
<dbReference type="InterPro" id="IPR051164">
    <property type="entry name" value="NmrA-like_oxidored"/>
</dbReference>
<dbReference type="Gene3D" id="3.90.25.10">
    <property type="entry name" value="UDP-galactose 4-epimerase, domain 1"/>
    <property type="match status" value="1"/>
</dbReference>
<dbReference type="PANTHER" id="PTHR42748:SF26">
    <property type="entry name" value="NMRA-LIKE DOMAIN-CONTAINING PROTEIN"/>
    <property type="match status" value="1"/>
</dbReference>
<organism evidence="4 5">
    <name type="scientific">Penicillium brasilianum</name>
    <dbReference type="NCBI Taxonomy" id="104259"/>
    <lineage>
        <taxon>Eukaryota</taxon>
        <taxon>Fungi</taxon>
        <taxon>Dikarya</taxon>
        <taxon>Ascomycota</taxon>
        <taxon>Pezizomycotina</taxon>
        <taxon>Eurotiomycetes</taxon>
        <taxon>Eurotiomycetidae</taxon>
        <taxon>Eurotiales</taxon>
        <taxon>Aspergillaceae</taxon>
        <taxon>Penicillium</taxon>
    </lineage>
</organism>
<reference evidence="5" key="1">
    <citation type="submission" date="2015-09" db="EMBL/GenBank/DDBJ databases">
        <authorList>
            <person name="Fill T.P."/>
            <person name="Baretta J.F."/>
            <person name="de Almeida L.G."/>
            <person name="Rocha M."/>
            <person name="de Souza D.H."/>
            <person name="Malavazi I."/>
            <person name="Cerdeira L.T."/>
            <person name="Hong H."/>
            <person name="Samborskyy M."/>
            <person name="de Vasconcelos A.T."/>
            <person name="Leadlay P."/>
            <person name="Rodrigues-Filho E."/>
        </authorList>
    </citation>
    <scope>NUCLEOTIDE SEQUENCE [LARGE SCALE GENOMIC DNA]</scope>
    <source>
        <strain evidence="5">LaBioMMi 136</strain>
    </source>
</reference>
<dbReference type="GO" id="GO:0005634">
    <property type="term" value="C:nucleus"/>
    <property type="evidence" value="ECO:0007669"/>
    <property type="project" value="TreeGrafter"/>
</dbReference>
<dbReference type="AlphaFoldDB" id="A0A1S9RDE7"/>
<evidence type="ECO:0000313" key="4">
    <source>
        <dbReference type="EMBL" id="OOQ83280.1"/>
    </source>
</evidence>
<evidence type="ECO:0000256" key="1">
    <source>
        <dbReference type="ARBA" id="ARBA00006328"/>
    </source>
</evidence>
<evidence type="ECO:0000256" key="2">
    <source>
        <dbReference type="ARBA" id="ARBA00022857"/>
    </source>
</evidence>
<dbReference type="SUPFAM" id="SSF51735">
    <property type="entry name" value="NAD(P)-binding Rossmann-fold domains"/>
    <property type="match status" value="1"/>
</dbReference>
<name>A0A1S9RDE7_PENBI</name>
<gene>
    <name evidence="4" type="ORF">PEBR_35280</name>
</gene>
<feature type="domain" description="NmrA-like" evidence="3">
    <location>
        <begin position="3"/>
        <end position="240"/>
    </location>
</feature>
<accession>A0A1S9RDE7</accession>
<proteinExistence type="inferred from homology"/>